<dbReference type="PROSITE" id="PS51755">
    <property type="entry name" value="OMPR_PHOB"/>
    <property type="match status" value="1"/>
</dbReference>
<dbReference type="InterPro" id="IPR005158">
    <property type="entry name" value="BTAD"/>
</dbReference>
<dbReference type="InterPro" id="IPR036388">
    <property type="entry name" value="WH-like_DNA-bd_sf"/>
</dbReference>
<dbReference type="InterPro" id="IPR019734">
    <property type="entry name" value="TPR_rpt"/>
</dbReference>
<accession>A0ABU2JSQ9</accession>
<comment type="similarity">
    <text evidence="1">Belongs to the AfsR/DnrI/RedD regulatory family.</text>
</comment>
<dbReference type="Pfam" id="PF03704">
    <property type="entry name" value="BTAD"/>
    <property type="match status" value="1"/>
</dbReference>
<dbReference type="SMART" id="SM00028">
    <property type="entry name" value="TPR"/>
    <property type="match status" value="7"/>
</dbReference>
<dbReference type="RefSeq" id="WP_311668102.1">
    <property type="nucleotide sequence ID" value="NZ_JAVREO010000009.1"/>
</dbReference>
<evidence type="ECO:0000256" key="2">
    <source>
        <dbReference type="ARBA" id="ARBA00023012"/>
    </source>
</evidence>
<evidence type="ECO:0000259" key="6">
    <source>
        <dbReference type="PROSITE" id="PS51755"/>
    </source>
</evidence>
<dbReference type="Pfam" id="PF13424">
    <property type="entry name" value="TPR_12"/>
    <property type="match status" value="1"/>
</dbReference>
<keyword evidence="8" id="KW-1185">Reference proteome</keyword>
<dbReference type="SUPFAM" id="SSF48452">
    <property type="entry name" value="TPR-like"/>
    <property type="match status" value="3"/>
</dbReference>
<evidence type="ECO:0000313" key="8">
    <source>
        <dbReference type="Proteomes" id="UP001183410"/>
    </source>
</evidence>
<dbReference type="SUPFAM" id="SSF46894">
    <property type="entry name" value="C-terminal effector domain of the bipartite response regulators"/>
    <property type="match status" value="1"/>
</dbReference>
<name>A0ABU2JSQ9_9ACTN</name>
<dbReference type="PANTHER" id="PTHR47691:SF3">
    <property type="entry name" value="HTH-TYPE TRANSCRIPTIONAL REGULATOR RV0890C-RELATED"/>
    <property type="match status" value="1"/>
</dbReference>
<reference evidence="8" key="1">
    <citation type="submission" date="2023-07" db="EMBL/GenBank/DDBJ databases">
        <title>30 novel species of actinomycetes from the DSMZ collection.</title>
        <authorList>
            <person name="Nouioui I."/>
        </authorList>
    </citation>
    <scope>NUCLEOTIDE SEQUENCE [LARGE SCALE GENOMIC DNA]</scope>
    <source>
        <strain evidence="8">DSM 44915</strain>
    </source>
</reference>
<comment type="caution">
    <text evidence="7">The sequence shown here is derived from an EMBL/GenBank/DDBJ whole genome shotgun (WGS) entry which is preliminary data.</text>
</comment>
<dbReference type="Gene3D" id="1.10.10.10">
    <property type="entry name" value="Winged helix-like DNA-binding domain superfamily/Winged helix DNA-binding domain"/>
    <property type="match status" value="1"/>
</dbReference>
<dbReference type="InterPro" id="IPR016032">
    <property type="entry name" value="Sig_transdc_resp-reg_C-effctor"/>
</dbReference>
<dbReference type="SUPFAM" id="SSF52540">
    <property type="entry name" value="P-loop containing nucleoside triphosphate hydrolases"/>
    <property type="match status" value="1"/>
</dbReference>
<dbReference type="InterPro" id="IPR001867">
    <property type="entry name" value="OmpR/PhoB-type_DNA-bd"/>
</dbReference>
<evidence type="ECO:0000256" key="5">
    <source>
        <dbReference type="SAM" id="MobiDB-lite"/>
    </source>
</evidence>
<dbReference type="InterPro" id="IPR002182">
    <property type="entry name" value="NB-ARC"/>
</dbReference>
<dbReference type="Proteomes" id="UP001183410">
    <property type="component" value="Unassembled WGS sequence"/>
</dbReference>
<dbReference type="SMART" id="SM00862">
    <property type="entry name" value="Trans_reg_C"/>
    <property type="match status" value="1"/>
</dbReference>
<feature type="region of interest" description="Disordered" evidence="5">
    <location>
        <begin position="255"/>
        <end position="303"/>
    </location>
</feature>
<dbReference type="Gene3D" id="1.25.40.10">
    <property type="entry name" value="Tetratricopeptide repeat domain"/>
    <property type="match status" value="3"/>
</dbReference>
<keyword evidence="3 4" id="KW-0238">DNA-binding</keyword>
<dbReference type="InterPro" id="IPR011990">
    <property type="entry name" value="TPR-like_helical_dom_sf"/>
</dbReference>
<organism evidence="7 8">
    <name type="scientific">Streptomyces chisholmiae</name>
    <dbReference type="NCBI Taxonomy" id="3075540"/>
    <lineage>
        <taxon>Bacteria</taxon>
        <taxon>Bacillati</taxon>
        <taxon>Actinomycetota</taxon>
        <taxon>Actinomycetes</taxon>
        <taxon>Kitasatosporales</taxon>
        <taxon>Streptomycetaceae</taxon>
        <taxon>Streptomyces</taxon>
    </lineage>
</organism>
<dbReference type="PANTHER" id="PTHR47691">
    <property type="entry name" value="REGULATOR-RELATED"/>
    <property type="match status" value="1"/>
</dbReference>
<dbReference type="Pfam" id="PF00931">
    <property type="entry name" value="NB-ARC"/>
    <property type="match status" value="1"/>
</dbReference>
<sequence length="1075" mass="117486">MGFRIQLLGTVELHAGEESLPLGSPQGGLVLAALAWDVGQMVSLGTLIDRVWDTPPRQARSNLHVHIARIRDAFRRVPGPDAPTIVTRAHTYTLRVPPPTVDVHRYLDLTAQARGLADHGELAAARQRLGEADGLWCGEPLAGLDSTWAGQIRETLTQRQLYLALTRASIALRLRRPEDAIDELLPLTRRHPVDESLAEHLALAYYGAGRSRDADLEVERVRHELRLALGSGLGIRLRRFRQAVADQTPADEVLTAAGFPATRPGATSTSATRPGAAHSGPAHSGSPGRPDRRHTALDNLPPDVNWVGREAELTEITTAVRERGQRVRAVVIEGIDGMPGVGKTSMALHIAHRLKEDYPDARLIVNLHGHDRTRRPLDTVHTLTDLLRRFDYPDAALPRDEEALITAWRSIMAERRALLILDDAASPEQVRPLLPGASSSLVIVTSRHRLAALPGARSLSLDVLPESEAVALFRSRLRGRRTATTEEVARVVRLCGHLPLAIDIVAVRFLTRPSWRMSDLAAQLTSGKGVLREMRDGSREVTPAFDMSYRALEPLERGIFRHIGLMPGPEFGSRAVAALTGISRESAERGLENLLYVHLITEPSSHRYSTHDLLREFAQVLVRTEQEAAESAAALDRLADAYITAADLADRAAYPHRSRFVITTPAPPEVRDWVDEAQPLRWFLTEKDSLLPLFEQLGASGDRDRSARLAHALAGFLGAEGYLGTAGAQLRDAVAYWREHDEPRAEACAHLDLLTVAVHRGELDESVDAATRALEIAERLDDPGLRMEAMQQLGRVNLIAGRIEATVPLLRRLVELGERHSNRRQLARARNALGTAMMDLGEHQEAMRYFQGAYSDFKALGDPRGQYVVLSNSGELSLKSGDAKNSVRLFRKALEAFPATGPRHEKVAIQMNLAETLFHLGDSSSALTLYREALHVFTTLGHKKSASATMNSMGRALQSLNRYEEAVSQHQEAVALASEVGAEAELGRALAGLGEAEHGAGRLLDAAGHLQRSLEIVRRLKLATDQIATLRGLAALRASQGLHATSAALQHEADTLAGRLDAAAPDLDSPQSDDV</sequence>
<keyword evidence="2" id="KW-0902">Two-component regulatory system</keyword>
<evidence type="ECO:0000313" key="7">
    <source>
        <dbReference type="EMBL" id="MDT0268017.1"/>
    </source>
</evidence>
<dbReference type="SMART" id="SM01043">
    <property type="entry name" value="BTAD"/>
    <property type="match status" value="1"/>
</dbReference>
<evidence type="ECO:0000256" key="4">
    <source>
        <dbReference type="PROSITE-ProRule" id="PRU01091"/>
    </source>
</evidence>
<evidence type="ECO:0000256" key="3">
    <source>
        <dbReference type="ARBA" id="ARBA00023125"/>
    </source>
</evidence>
<proteinExistence type="inferred from homology"/>
<dbReference type="EMBL" id="JAVREO010000009">
    <property type="protein sequence ID" value="MDT0268017.1"/>
    <property type="molecule type" value="Genomic_DNA"/>
</dbReference>
<feature type="DNA-binding region" description="OmpR/PhoB-type" evidence="4">
    <location>
        <begin position="1"/>
        <end position="96"/>
    </location>
</feature>
<feature type="domain" description="OmpR/PhoB-type" evidence="6">
    <location>
        <begin position="1"/>
        <end position="96"/>
    </location>
</feature>
<gene>
    <name evidence="7" type="ORF">RM844_17185</name>
</gene>
<dbReference type="Gene3D" id="3.40.50.300">
    <property type="entry name" value="P-loop containing nucleotide triphosphate hydrolases"/>
    <property type="match status" value="1"/>
</dbReference>
<dbReference type="InterPro" id="IPR027417">
    <property type="entry name" value="P-loop_NTPase"/>
</dbReference>
<evidence type="ECO:0000256" key="1">
    <source>
        <dbReference type="ARBA" id="ARBA00005820"/>
    </source>
</evidence>
<dbReference type="PRINTS" id="PR00364">
    <property type="entry name" value="DISEASERSIST"/>
</dbReference>
<protein>
    <submittedName>
        <fullName evidence="7">Tetratricopeptide repeat protein</fullName>
    </submittedName>
</protein>